<reference evidence="1 2" key="1">
    <citation type="journal article" date="2015" name="BMC Genomics">
        <title>Genome mining reveals unlocked bioactive potential of marine Gram-negative bacteria.</title>
        <authorList>
            <person name="Machado H."/>
            <person name="Sonnenschein E.C."/>
            <person name="Melchiorsen J."/>
            <person name="Gram L."/>
        </authorList>
    </citation>
    <scope>NUCLEOTIDE SEQUENCE [LARGE SCALE GENOMIC DNA]</scope>
    <source>
        <strain evidence="1 2">S4054</strain>
    </source>
</reference>
<proteinExistence type="predicted"/>
<comment type="caution">
    <text evidence="1">The sequence shown here is derived from an EMBL/GenBank/DDBJ whole genome shotgun (WGS) entry which is preliminary data.</text>
</comment>
<gene>
    <name evidence="1" type="ORF">N479_19130</name>
</gene>
<protein>
    <submittedName>
        <fullName evidence="1">Uncharacterized protein</fullName>
    </submittedName>
</protein>
<organism evidence="1 2">
    <name type="scientific">Pseudoalteromonas luteoviolacea S4054</name>
    <dbReference type="NCBI Taxonomy" id="1129367"/>
    <lineage>
        <taxon>Bacteria</taxon>
        <taxon>Pseudomonadati</taxon>
        <taxon>Pseudomonadota</taxon>
        <taxon>Gammaproteobacteria</taxon>
        <taxon>Alteromonadales</taxon>
        <taxon>Pseudoalteromonadaceae</taxon>
        <taxon>Pseudoalteromonas</taxon>
    </lineage>
</organism>
<name>A0A0F6A7J6_9GAMM</name>
<evidence type="ECO:0000313" key="1">
    <source>
        <dbReference type="EMBL" id="KKE82212.1"/>
    </source>
</evidence>
<dbReference type="EMBL" id="AUXW01000167">
    <property type="protein sequence ID" value="KKE82212.1"/>
    <property type="molecule type" value="Genomic_DNA"/>
</dbReference>
<accession>A0A0F6A7J6</accession>
<evidence type="ECO:0000313" key="2">
    <source>
        <dbReference type="Proteomes" id="UP000033434"/>
    </source>
</evidence>
<dbReference type="PATRIC" id="fig|1129367.4.peg.3888"/>
<sequence length="325" mass="36652">MHLSAVTDCEHGQVINKNEYNKLGFVYNYSNIALEKRQVSTAVLDQQIMSTMLNENSIYGLGLGESYDNALKVIGRFSFDWQVNDIWRLVTVGRNTALFFKQDILVGAQYHRQLLPKVWSNLIELAASKPSLKVDGNSLNIVNQAISASHLAVLEQQYSMLDYDTYRISEDESELRIAGLVIGKLPTQADLIASLPCYDEYTPVQDFINEYSDGLPKLYGQTGKTGFLTGCGQIIQVRNDNRFISLVLTEQANFTNAYLIHSHKFSDLFSGWAFYGVGYLEQVKPNNGFKIINAKDGIYEVQAGKWFGHFTTDEGLAYEGTFHFQ</sequence>
<dbReference type="AlphaFoldDB" id="A0A0F6A7J6"/>
<dbReference type="Proteomes" id="UP000033434">
    <property type="component" value="Unassembled WGS sequence"/>
</dbReference>